<proteinExistence type="inferred from homology"/>
<evidence type="ECO:0000313" key="13">
    <source>
        <dbReference type="Proteomes" id="UP001054902"/>
    </source>
</evidence>
<keyword evidence="5" id="KW-0809">Transit peptide</keyword>
<name>A0AAD3HB07_9STRA</name>
<comment type="catalytic activity">
    <reaction evidence="8">
        <text>a quinone + NADH + H(+) = a quinol + NAD(+)</text>
        <dbReference type="Rhea" id="RHEA:46160"/>
        <dbReference type="ChEBI" id="CHEBI:15378"/>
        <dbReference type="ChEBI" id="CHEBI:24646"/>
        <dbReference type="ChEBI" id="CHEBI:57540"/>
        <dbReference type="ChEBI" id="CHEBI:57945"/>
        <dbReference type="ChEBI" id="CHEBI:132124"/>
        <dbReference type="EC" id="1.6.5.9"/>
    </reaction>
</comment>
<dbReference type="PRINTS" id="PR00411">
    <property type="entry name" value="PNDRDTASEI"/>
</dbReference>
<evidence type="ECO:0000256" key="8">
    <source>
        <dbReference type="ARBA" id="ARBA00047599"/>
    </source>
</evidence>
<keyword evidence="7" id="KW-0520">NAD</keyword>
<dbReference type="PANTHER" id="PTHR43706:SF47">
    <property type="entry name" value="EXTERNAL NADH-UBIQUINONE OXIDOREDUCTASE 1, MITOCHONDRIAL-RELATED"/>
    <property type="match status" value="1"/>
</dbReference>
<dbReference type="GO" id="GO:0005739">
    <property type="term" value="C:mitochondrion"/>
    <property type="evidence" value="ECO:0007669"/>
    <property type="project" value="TreeGrafter"/>
</dbReference>
<accession>A0AAD3HB07</accession>
<organism evidence="12 13">
    <name type="scientific">Chaetoceros tenuissimus</name>
    <dbReference type="NCBI Taxonomy" id="426638"/>
    <lineage>
        <taxon>Eukaryota</taxon>
        <taxon>Sar</taxon>
        <taxon>Stramenopiles</taxon>
        <taxon>Ochrophyta</taxon>
        <taxon>Bacillariophyta</taxon>
        <taxon>Coscinodiscophyceae</taxon>
        <taxon>Chaetocerotophycidae</taxon>
        <taxon>Chaetocerotales</taxon>
        <taxon>Chaetocerotaceae</taxon>
        <taxon>Chaetoceros</taxon>
    </lineage>
</organism>
<dbReference type="Pfam" id="PF07992">
    <property type="entry name" value="Pyr_redox_2"/>
    <property type="match status" value="1"/>
</dbReference>
<dbReference type="GO" id="GO:0050136">
    <property type="term" value="F:NADH dehydrogenase (quinone) (non-electrogenic) activity"/>
    <property type="evidence" value="ECO:0007669"/>
    <property type="project" value="UniProtKB-EC"/>
</dbReference>
<evidence type="ECO:0000256" key="9">
    <source>
        <dbReference type="ARBA" id="ARBA00049010"/>
    </source>
</evidence>
<keyword evidence="6" id="KW-0560">Oxidoreductase</keyword>
<dbReference type="EMBL" id="BLLK01000052">
    <property type="protein sequence ID" value="GFH56509.1"/>
    <property type="molecule type" value="Genomic_DNA"/>
</dbReference>
<feature type="domain" description="FAD/NAD(P)-binding" evidence="10">
    <location>
        <begin position="23"/>
        <end position="370"/>
    </location>
</feature>
<keyword evidence="4" id="KW-0274">FAD</keyword>
<evidence type="ECO:0000256" key="4">
    <source>
        <dbReference type="ARBA" id="ARBA00022827"/>
    </source>
</evidence>
<dbReference type="InterPro" id="IPR045024">
    <property type="entry name" value="NDH-2"/>
</dbReference>
<dbReference type="InterPro" id="IPR054585">
    <property type="entry name" value="NDH2-like_C"/>
</dbReference>
<sequence length="522" mass="56585">MGFLKFAAKRMLPAVEKEEEKERIVILGSGWGALSALRKCASPNKSIVVVSPRPHFLYTPLLASSSVGTITLRSACEPLRALVESAAGSSHSATFVRADARFIDTKNQTVIATTDSEGTELHLSYDKLVVAVGAMPNTFGIPGVQEHALFLKEAEDSVKLHAKLLNNLEKAVALIRHTKGDTYKKEIERLLKVFVIGGGPTGVELAAEIADFARNDVARRYGDDIADKIQIVLVEAMPRVLGPFEESLANIARDHLIEKGVDVRTATAVTKVDEQSVTLAPSTPRNATAEEKARALSQASVEETGALVWAAGIGARPLVKKLAKSLGQKDMRGLIVDENLKVKGAENVYAIGDAALSGYAPTAQVAAQQGKHIGRAIRDGKNSPFVYNHAGSLCCLGSDNAIAQLLVPSSSSSFPVWEMIGKPVNGSNGDERALTGKPAFVLWRSLYFTKLLSTGSRFSLCADWLKAQINGRNVVEPVLKRQPTMRPPVESFGTELRRNNTIKFVKEEVKEQVARKKRFWII</sequence>
<keyword evidence="13" id="KW-1185">Reference proteome</keyword>
<dbReference type="PANTHER" id="PTHR43706">
    <property type="entry name" value="NADH DEHYDROGENASE"/>
    <property type="match status" value="1"/>
</dbReference>
<dbReference type="SUPFAM" id="SSF51905">
    <property type="entry name" value="FAD/NAD(P)-binding domain"/>
    <property type="match status" value="1"/>
</dbReference>
<dbReference type="Gene3D" id="3.50.50.100">
    <property type="match status" value="1"/>
</dbReference>
<dbReference type="Proteomes" id="UP001054902">
    <property type="component" value="Unassembled WGS sequence"/>
</dbReference>
<dbReference type="Pfam" id="PF22366">
    <property type="entry name" value="NDH2_C"/>
    <property type="match status" value="1"/>
</dbReference>
<evidence type="ECO:0000256" key="2">
    <source>
        <dbReference type="ARBA" id="ARBA00012637"/>
    </source>
</evidence>
<dbReference type="EC" id="1.6.5.9" evidence="2"/>
<dbReference type="InterPro" id="IPR023753">
    <property type="entry name" value="FAD/NAD-binding_dom"/>
</dbReference>
<evidence type="ECO:0000256" key="6">
    <source>
        <dbReference type="ARBA" id="ARBA00023002"/>
    </source>
</evidence>
<evidence type="ECO:0000313" key="12">
    <source>
        <dbReference type="EMBL" id="GFH56509.1"/>
    </source>
</evidence>
<evidence type="ECO:0000256" key="5">
    <source>
        <dbReference type="ARBA" id="ARBA00022946"/>
    </source>
</evidence>
<comment type="similarity">
    <text evidence="1">Belongs to the NADH dehydrogenase family.</text>
</comment>
<feature type="domain" description="External alternative NADH-ubiquinone oxidoreductase-like C-terminal" evidence="11">
    <location>
        <begin position="436"/>
        <end position="473"/>
    </location>
</feature>
<reference evidence="12 13" key="1">
    <citation type="journal article" date="2021" name="Sci. Rep.">
        <title>The genome of the diatom Chaetoceros tenuissimus carries an ancient integrated fragment of an extant virus.</title>
        <authorList>
            <person name="Hongo Y."/>
            <person name="Kimura K."/>
            <person name="Takaki Y."/>
            <person name="Yoshida Y."/>
            <person name="Baba S."/>
            <person name="Kobayashi G."/>
            <person name="Nagasaki K."/>
            <person name="Hano T."/>
            <person name="Tomaru Y."/>
        </authorList>
    </citation>
    <scope>NUCLEOTIDE SEQUENCE [LARGE SCALE GENOMIC DNA]</scope>
    <source>
        <strain evidence="12 13">NIES-3715</strain>
    </source>
</reference>
<dbReference type="PRINTS" id="PR00368">
    <property type="entry name" value="FADPNR"/>
</dbReference>
<evidence type="ECO:0000256" key="1">
    <source>
        <dbReference type="ARBA" id="ARBA00005272"/>
    </source>
</evidence>
<evidence type="ECO:0000259" key="10">
    <source>
        <dbReference type="Pfam" id="PF07992"/>
    </source>
</evidence>
<comment type="caution">
    <text evidence="12">The sequence shown here is derived from an EMBL/GenBank/DDBJ whole genome shotgun (WGS) entry which is preliminary data.</text>
</comment>
<gene>
    <name evidence="12" type="ORF">CTEN210_12985</name>
</gene>
<keyword evidence="3" id="KW-0285">Flavoprotein</keyword>
<protein>
    <recommendedName>
        <fullName evidence="2">NADH:ubiquinone reductase (non-electrogenic)</fullName>
        <ecNumber evidence="2">1.6.5.9</ecNumber>
    </recommendedName>
</protein>
<dbReference type="AlphaFoldDB" id="A0AAD3HB07"/>
<comment type="catalytic activity">
    <reaction evidence="9">
        <text>a ubiquinone + NADH + H(+) = a ubiquinol + NAD(+)</text>
        <dbReference type="Rhea" id="RHEA:23152"/>
        <dbReference type="Rhea" id="RHEA-COMP:9565"/>
        <dbReference type="Rhea" id="RHEA-COMP:9566"/>
        <dbReference type="ChEBI" id="CHEBI:15378"/>
        <dbReference type="ChEBI" id="CHEBI:16389"/>
        <dbReference type="ChEBI" id="CHEBI:17976"/>
        <dbReference type="ChEBI" id="CHEBI:57540"/>
        <dbReference type="ChEBI" id="CHEBI:57945"/>
    </reaction>
</comment>
<evidence type="ECO:0000256" key="3">
    <source>
        <dbReference type="ARBA" id="ARBA00022630"/>
    </source>
</evidence>
<dbReference type="InterPro" id="IPR036188">
    <property type="entry name" value="FAD/NAD-bd_sf"/>
</dbReference>
<evidence type="ECO:0000256" key="7">
    <source>
        <dbReference type="ARBA" id="ARBA00023027"/>
    </source>
</evidence>
<evidence type="ECO:0000259" key="11">
    <source>
        <dbReference type="Pfam" id="PF22366"/>
    </source>
</evidence>